<dbReference type="EMBL" id="ML977590">
    <property type="protein sequence ID" value="KAF2000146.1"/>
    <property type="molecule type" value="Genomic_DNA"/>
</dbReference>
<name>A0A6A5WRD4_9PLEO</name>
<feature type="region of interest" description="Disordered" evidence="1">
    <location>
        <begin position="1"/>
        <end position="41"/>
    </location>
</feature>
<evidence type="ECO:0000313" key="2">
    <source>
        <dbReference type="EMBL" id="KAF2000146.1"/>
    </source>
</evidence>
<keyword evidence="3" id="KW-1185">Reference proteome</keyword>
<accession>A0A6A5WRD4</accession>
<evidence type="ECO:0000313" key="3">
    <source>
        <dbReference type="Proteomes" id="UP000799779"/>
    </source>
</evidence>
<evidence type="ECO:0000256" key="1">
    <source>
        <dbReference type="SAM" id="MobiDB-lite"/>
    </source>
</evidence>
<dbReference type="AlphaFoldDB" id="A0A6A5WRD4"/>
<gene>
    <name evidence="2" type="ORF">P154DRAFT_203511</name>
</gene>
<sequence>MVRPRKNTPLELSEAPLPQTPDVPLALRRTPRSTRNRCPVYTPITSHWKKRIIPEDQATGSTSTLTSNLRKSRIPAMAIHEIPSLGNLEPRSKNSAKDKAELDGLASGLGAIELDNGKKKKTAGQKKGKAKDPALDNFESTKPAPDNTATFEGPIKRVTRKASQLLQQKLESSNDEEDSEETPQIAKKTSLHRKPVMTKPVVQIKHPVDELPGVPELPETSSDEEEFFSTVPDNLSIKKRDVTLEFLKKKWSTRKPLWGIEAADIEELQKEIEVLQERNEPVDLLEGMLEVVERFEDFRDAFDDYLEQAAECGLKLSRSGSKVTVKNN</sequence>
<proteinExistence type="predicted"/>
<dbReference type="Proteomes" id="UP000799779">
    <property type="component" value="Unassembled WGS sequence"/>
</dbReference>
<feature type="compositionally biased region" description="Basic residues" evidence="1">
    <location>
        <begin position="118"/>
        <end position="129"/>
    </location>
</feature>
<protein>
    <submittedName>
        <fullName evidence="2">Uncharacterized protein</fullName>
    </submittedName>
</protein>
<organism evidence="2 3">
    <name type="scientific">Amniculicola lignicola CBS 123094</name>
    <dbReference type="NCBI Taxonomy" id="1392246"/>
    <lineage>
        <taxon>Eukaryota</taxon>
        <taxon>Fungi</taxon>
        <taxon>Dikarya</taxon>
        <taxon>Ascomycota</taxon>
        <taxon>Pezizomycotina</taxon>
        <taxon>Dothideomycetes</taxon>
        <taxon>Pleosporomycetidae</taxon>
        <taxon>Pleosporales</taxon>
        <taxon>Amniculicolaceae</taxon>
        <taxon>Amniculicola</taxon>
    </lineage>
</organism>
<feature type="compositionally biased region" description="Polar residues" evidence="1">
    <location>
        <begin position="161"/>
        <end position="170"/>
    </location>
</feature>
<feature type="region of interest" description="Disordered" evidence="1">
    <location>
        <begin position="108"/>
        <end position="228"/>
    </location>
</feature>
<reference evidence="2" key="1">
    <citation type="journal article" date="2020" name="Stud. Mycol.">
        <title>101 Dothideomycetes genomes: a test case for predicting lifestyles and emergence of pathogens.</title>
        <authorList>
            <person name="Haridas S."/>
            <person name="Albert R."/>
            <person name="Binder M."/>
            <person name="Bloem J."/>
            <person name="Labutti K."/>
            <person name="Salamov A."/>
            <person name="Andreopoulos B."/>
            <person name="Baker S."/>
            <person name="Barry K."/>
            <person name="Bills G."/>
            <person name="Bluhm B."/>
            <person name="Cannon C."/>
            <person name="Castanera R."/>
            <person name="Culley D."/>
            <person name="Daum C."/>
            <person name="Ezra D."/>
            <person name="Gonzalez J."/>
            <person name="Henrissat B."/>
            <person name="Kuo A."/>
            <person name="Liang C."/>
            <person name="Lipzen A."/>
            <person name="Lutzoni F."/>
            <person name="Magnuson J."/>
            <person name="Mondo S."/>
            <person name="Nolan M."/>
            <person name="Ohm R."/>
            <person name="Pangilinan J."/>
            <person name="Park H.-J."/>
            <person name="Ramirez L."/>
            <person name="Alfaro M."/>
            <person name="Sun H."/>
            <person name="Tritt A."/>
            <person name="Yoshinaga Y."/>
            <person name="Zwiers L.-H."/>
            <person name="Turgeon B."/>
            <person name="Goodwin S."/>
            <person name="Spatafora J."/>
            <person name="Crous P."/>
            <person name="Grigoriev I."/>
        </authorList>
    </citation>
    <scope>NUCLEOTIDE SEQUENCE</scope>
    <source>
        <strain evidence="2">CBS 123094</strain>
    </source>
</reference>